<feature type="domain" description="EF-hand" evidence="5">
    <location>
        <begin position="71"/>
        <end position="107"/>
    </location>
</feature>
<dbReference type="SUPFAM" id="SSF47473">
    <property type="entry name" value="EF-hand"/>
    <property type="match status" value="2"/>
</dbReference>
<feature type="chain" id="PRO_5037686726" evidence="4">
    <location>
        <begin position="21"/>
        <end position="333"/>
    </location>
</feature>
<reference evidence="7" key="1">
    <citation type="submission" date="2022-11" db="UniProtKB">
        <authorList>
            <consortium name="WormBaseParasite"/>
        </authorList>
    </citation>
    <scope>IDENTIFICATION</scope>
</reference>
<dbReference type="Gene3D" id="1.10.238.10">
    <property type="entry name" value="EF-hand"/>
    <property type="match status" value="3"/>
</dbReference>
<dbReference type="Proteomes" id="UP000887566">
    <property type="component" value="Unplaced"/>
</dbReference>
<dbReference type="GO" id="GO:0005783">
    <property type="term" value="C:endoplasmic reticulum"/>
    <property type="evidence" value="ECO:0007669"/>
    <property type="project" value="TreeGrafter"/>
</dbReference>
<dbReference type="GO" id="GO:0005509">
    <property type="term" value="F:calcium ion binding"/>
    <property type="evidence" value="ECO:0007669"/>
    <property type="project" value="InterPro"/>
</dbReference>
<keyword evidence="3" id="KW-0106">Calcium</keyword>
<evidence type="ECO:0000256" key="3">
    <source>
        <dbReference type="ARBA" id="ARBA00022837"/>
    </source>
</evidence>
<sequence length="333" mass="38388">MSLFCKFLLILSAILQVSIGLDELPVDNTYKLSPSEKLSIRKAKVDEDFLRADSDKDGKLSQDEFPSRDNVTFDKMKTFFGKEVDKNGDGFVTLEEINNAKKEEENRQLKEQWNSTLQTHDENKDDALQMNELEHTEALRAFGIGANSTEIMERFDANHNGQIDFNEVGLREWSKTTFYEGNATDEEKKFTLYDKNKDGKLTFQEFNVLKYQNFYGSDEQAFRDHDANTDGFVTRKEYEARQKIEDTNVAENNIYVYDINRDQKLEKNETSALLLAYRSPEYLTFNFTKFDIDHNDGLNATELVSLTENVKMNNLKYGGGDQPTISPALQLQV</sequence>
<dbReference type="PANTHER" id="PTHR10827">
    <property type="entry name" value="RETICULOCALBIN"/>
    <property type="match status" value="1"/>
</dbReference>
<accession>A0A914XFI6</accession>
<evidence type="ECO:0000313" key="6">
    <source>
        <dbReference type="Proteomes" id="UP000887566"/>
    </source>
</evidence>
<protein>
    <submittedName>
        <fullName evidence="7">EF-hand domain-containing protein</fullName>
    </submittedName>
</protein>
<dbReference type="Pfam" id="PF13202">
    <property type="entry name" value="EF-hand_5"/>
    <property type="match status" value="4"/>
</dbReference>
<dbReference type="SMART" id="SM00054">
    <property type="entry name" value="EFh"/>
    <property type="match status" value="4"/>
</dbReference>
<keyword evidence="1" id="KW-0479">Metal-binding</keyword>
<name>A0A914XFI6_9BILA</name>
<proteinExistence type="predicted"/>
<dbReference type="InterPro" id="IPR018247">
    <property type="entry name" value="EF_Hand_1_Ca_BS"/>
</dbReference>
<evidence type="ECO:0000313" key="7">
    <source>
        <dbReference type="WBParaSite" id="PSAMB.scaffold747size42120.g8377.t1"/>
    </source>
</evidence>
<keyword evidence="6" id="KW-1185">Reference proteome</keyword>
<evidence type="ECO:0000256" key="2">
    <source>
        <dbReference type="ARBA" id="ARBA00022737"/>
    </source>
</evidence>
<evidence type="ECO:0000256" key="1">
    <source>
        <dbReference type="ARBA" id="ARBA00022723"/>
    </source>
</evidence>
<dbReference type="PROSITE" id="PS00018">
    <property type="entry name" value="EF_HAND_1"/>
    <property type="match status" value="5"/>
</dbReference>
<dbReference type="WBParaSite" id="PSAMB.scaffold747size42120.g8377.t1">
    <property type="protein sequence ID" value="PSAMB.scaffold747size42120.g8377.t1"/>
    <property type="gene ID" value="PSAMB.scaffold747size42120.g8377"/>
</dbReference>
<evidence type="ECO:0000259" key="5">
    <source>
        <dbReference type="PROSITE" id="PS50222"/>
    </source>
</evidence>
<organism evidence="6 7">
    <name type="scientific">Plectus sambesii</name>
    <dbReference type="NCBI Taxonomy" id="2011161"/>
    <lineage>
        <taxon>Eukaryota</taxon>
        <taxon>Metazoa</taxon>
        <taxon>Ecdysozoa</taxon>
        <taxon>Nematoda</taxon>
        <taxon>Chromadorea</taxon>
        <taxon>Plectida</taxon>
        <taxon>Plectina</taxon>
        <taxon>Plectoidea</taxon>
        <taxon>Plectidae</taxon>
        <taxon>Plectus</taxon>
    </lineage>
</organism>
<dbReference type="InterPro" id="IPR002048">
    <property type="entry name" value="EF_hand_dom"/>
</dbReference>
<feature type="signal peptide" evidence="4">
    <location>
        <begin position="1"/>
        <end position="20"/>
    </location>
</feature>
<evidence type="ECO:0000256" key="4">
    <source>
        <dbReference type="SAM" id="SignalP"/>
    </source>
</evidence>
<dbReference type="InterPro" id="IPR011992">
    <property type="entry name" value="EF-hand-dom_pair"/>
</dbReference>
<dbReference type="AlphaFoldDB" id="A0A914XFI6"/>
<dbReference type="PANTHER" id="PTHR10827:SF98">
    <property type="entry name" value="45 KDA CALCIUM-BINDING PROTEIN"/>
    <property type="match status" value="1"/>
</dbReference>
<keyword evidence="4" id="KW-0732">Signal</keyword>
<dbReference type="PROSITE" id="PS50222">
    <property type="entry name" value="EF_HAND_2"/>
    <property type="match status" value="2"/>
</dbReference>
<keyword evidence="2" id="KW-0677">Repeat</keyword>
<feature type="domain" description="EF-hand" evidence="5">
    <location>
        <begin position="181"/>
        <end position="216"/>
    </location>
</feature>